<sequence>MVDKAHSDELNASITEIDNQPRINVIGPRHPTLITSSIDQLNVLPYSRRRNALFSASIEIPLTYKNALKSKDKDL</sequence>
<organism evidence="1 2">
    <name type="scientific">Austropuccinia psidii MF-1</name>
    <dbReference type="NCBI Taxonomy" id="1389203"/>
    <lineage>
        <taxon>Eukaryota</taxon>
        <taxon>Fungi</taxon>
        <taxon>Dikarya</taxon>
        <taxon>Basidiomycota</taxon>
        <taxon>Pucciniomycotina</taxon>
        <taxon>Pucciniomycetes</taxon>
        <taxon>Pucciniales</taxon>
        <taxon>Sphaerophragmiaceae</taxon>
        <taxon>Austropuccinia</taxon>
    </lineage>
</organism>
<protein>
    <submittedName>
        <fullName evidence="1">Uncharacterized protein</fullName>
    </submittedName>
</protein>
<dbReference type="Proteomes" id="UP000765509">
    <property type="component" value="Unassembled WGS sequence"/>
</dbReference>
<dbReference type="AlphaFoldDB" id="A0A9Q3CR87"/>
<dbReference type="EMBL" id="AVOT02010319">
    <property type="protein sequence ID" value="MBW0489914.1"/>
    <property type="molecule type" value="Genomic_DNA"/>
</dbReference>
<proteinExistence type="predicted"/>
<keyword evidence="2" id="KW-1185">Reference proteome</keyword>
<dbReference type="OrthoDB" id="413361at2759"/>
<gene>
    <name evidence="1" type="ORF">O181_029629</name>
</gene>
<comment type="caution">
    <text evidence="1">The sequence shown here is derived from an EMBL/GenBank/DDBJ whole genome shotgun (WGS) entry which is preliminary data.</text>
</comment>
<evidence type="ECO:0000313" key="2">
    <source>
        <dbReference type="Proteomes" id="UP000765509"/>
    </source>
</evidence>
<reference evidence="1" key="1">
    <citation type="submission" date="2021-03" db="EMBL/GenBank/DDBJ databases">
        <title>Draft genome sequence of rust myrtle Austropuccinia psidii MF-1, a brazilian biotype.</title>
        <authorList>
            <person name="Quecine M.C."/>
            <person name="Pachon D.M.R."/>
            <person name="Bonatelli M.L."/>
            <person name="Correr F.H."/>
            <person name="Franceschini L.M."/>
            <person name="Leite T.F."/>
            <person name="Margarido G.R.A."/>
            <person name="Almeida C.A."/>
            <person name="Ferrarezi J.A."/>
            <person name="Labate C.A."/>
        </authorList>
    </citation>
    <scope>NUCLEOTIDE SEQUENCE</scope>
    <source>
        <strain evidence="1">MF-1</strain>
    </source>
</reference>
<name>A0A9Q3CR87_9BASI</name>
<evidence type="ECO:0000313" key="1">
    <source>
        <dbReference type="EMBL" id="MBW0489914.1"/>
    </source>
</evidence>
<accession>A0A9Q3CR87</accession>